<feature type="binding site" evidence="2">
    <location>
        <position position="201"/>
    </location>
    <ligand>
        <name>Zn(2+)</name>
        <dbReference type="ChEBI" id="CHEBI:29105"/>
    </ligand>
</feature>
<dbReference type="Gene3D" id="2.40.50.140">
    <property type="entry name" value="Nucleic acid-binding proteins"/>
    <property type="match status" value="1"/>
</dbReference>
<dbReference type="KEGG" id="tcb:TCARB_1772"/>
<dbReference type="SUPFAM" id="SSF110324">
    <property type="entry name" value="Ribosomal L27 protein-like"/>
    <property type="match status" value="1"/>
</dbReference>
<dbReference type="GO" id="GO:0000178">
    <property type="term" value="C:exosome (RNase complex)"/>
    <property type="evidence" value="ECO:0007669"/>
    <property type="project" value="UniProtKB-KW"/>
</dbReference>
<comment type="subunit">
    <text evidence="2">Component of the archaeal exosome complex. Forms a trimer of Rrp4 and/or Csl4 subunits. The trimer associates with an hexameric ring-like arrangement composed of 3 Rrp41-Rrp42 heterodimers. Interacts with DnaG.</text>
</comment>
<comment type="subcellular location">
    <subcellularLocation>
        <location evidence="2">Cytoplasm</location>
    </subcellularLocation>
</comment>
<dbReference type="GO" id="GO:0006396">
    <property type="term" value="P:RNA processing"/>
    <property type="evidence" value="ECO:0007669"/>
    <property type="project" value="InterPro"/>
</dbReference>
<gene>
    <name evidence="2" type="primary">csl4</name>
    <name evidence="3" type="ORF">TCARB_1772</name>
</gene>
<keyword evidence="2" id="KW-0479">Metal-binding</keyword>
<dbReference type="PANTHER" id="PTHR12686:SF8">
    <property type="entry name" value="EXOSOME COMPLEX COMPONENT CSL4"/>
    <property type="match status" value="1"/>
</dbReference>
<dbReference type="GO" id="GO:0006401">
    <property type="term" value="P:RNA catabolic process"/>
    <property type="evidence" value="ECO:0007669"/>
    <property type="project" value="UniProtKB-UniRule"/>
</dbReference>
<dbReference type="Gene3D" id="2.20.70.10">
    <property type="match status" value="1"/>
</dbReference>
<dbReference type="PANTHER" id="PTHR12686">
    <property type="entry name" value="3'-5' EXORIBONUCLEASE CSL4-RELATED"/>
    <property type="match status" value="1"/>
</dbReference>
<dbReference type="InterPro" id="IPR039771">
    <property type="entry name" value="Csl4"/>
</dbReference>
<evidence type="ECO:0000313" key="4">
    <source>
        <dbReference type="Proteomes" id="UP000266720"/>
    </source>
</evidence>
<dbReference type="Proteomes" id="UP000266720">
    <property type="component" value="Chromosome"/>
</dbReference>
<feature type="binding site" evidence="2">
    <location>
        <position position="185"/>
    </location>
    <ligand>
        <name>Zn(2+)</name>
        <dbReference type="ChEBI" id="CHEBI:29105"/>
    </ligand>
</feature>
<dbReference type="HAMAP" id="MF_00975">
    <property type="entry name" value="Exosome_Csl4"/>
    <property type="match status" value="1"/>
</dbReference>
<keyword evidence="2" id="KW-0963">Cytoplasm</keyword>
<dbReference type="AlphaFoldDB" id="A0A3G1A8W7"/>
<dbReference type="EMBL" id="CP007493">
    <property type="protein sequence ID" value="AJB42808.1"/>
    <property type="molecule type" value="Genomic_DNA"/>
</dbReference>
<sequence length="217" mass="24402">MYTGLDSSRLIIIYMGANSLFKVVYMETPDKKQIVIPGEEIATIEEYSPGKNVFQDTGDGLIKSKKVGRLRLDVKTHVAEVESMKTHKNVLTKNEVVYAVVERFEDPIAVLRIIYSESKKTPIVPSVTGILHVANASNSRVRYLSDVFGYGDIVRAYVVEEGGPPFYLSTRGRQFGVIVAKCPKCMSSMRKRGIVLYCPQCGYKTKNKKISLYYLLK</sequence>
<feature type="binding site" evidence="2">
    <location>
        <position position="182"/>
    </location>
    <ligand>
        <name>Zn(2+)</name>
        <dbReference type="ChEBI" id="CHEBI:29105"/>
    </ligand>
</feature>
<organism evidence="3 4">
    <name type="scientific">Thermofilum adornatum 1505</name>
    <dbReference type="NCBI Taxonomy" id="697581"/>
    <lineage>
        <taxon>Archaea</taxon>
        <taxon>Thermoproteota</taxon>
        <taxon>Thermoprotei</taxon>
        <taxon>Thermofilales</taxon>
        <taxon>Thermofilaceae</taxon>
        <taxon>Thermofilum</taxon>
    </lineage>
</organism>
<comment type="similarity">
    <text evidence="2">Belongs to the CSL4 family.</text>
</comment>
<dbReference type="InterPro" id="IPR012340">
    <property type="entry name" value="NA-bd_OB-fold"/>
</dbReference>
<name>A0A3G1A8W7_9CREN</name>
<keyword evidence="1 2" id="KW-0271">Exosome</keyword>
<dbReference type="STRING" id="697581.TCARB_1772"/>
<comment type="function">
    <text evidence="2">Non-catalytic component of the exosome, which is a complex involved in RNA degradation. Increases the RNA binding and the efficiency of RNA degradation. Helpful for the interaction of the exosome with A-poor RNAs.</text>
</comment>
<reference evidence="4" key="1">
    <citation type="book" date="2010" name="EXTREMOPHILES" publisher="0:0-0">
        <title>Complete genome sequences of ten hyperthermophilic archaea reveal their metabolic capabilities and possible ecological roles.</title>
        <editorList>
            <person name="?"/>
        </editorList>
        <authorList>
            <person name="Ravin N.V."/>
            <person name="Mardanov A.V."/>
            <person name="Bonch-Osmolovskaya E.A."/>
            <person name="Skryabin K.G."/>
        </authorList>
    </citation>
    <scope>NUCLEOTIDE SEQUENCE [LARGE SCALE GENOMIC DNA]</scope>
    <source>
        <strain evidence="4">1505</strain>
    </source>
</reference>
<feature type="binding site" evidence="2">
    <location>
        <position position="198"/>
    </location>
    <ligand>
        <name>Zn(2+)</name>
        <dbReference type="ChEBI" id="CHEBI:29105"/>
    </ligand>
</feature>
<dbReference type="GO" id="GO:0008270">
    <property type="term" value="F:zinc ion binding"/>
    <property type="evidence" value="ECO:0007669"/>
    <property type="project" value="UniProtKB-UniRule"/>
</dbReference>
<accession>A0A3G1A8W7</accession>
<proteinExistence type="inferred from homology"/>
<dbReference type="SUPFAM" id="SSF50249">
    <property type="entry name" value="Nucleic acid-binding proteins"/>
    <property type="match status" value="1"/>
</dbReference>
<evidence type="ECO:0000256" key="1">
    <source>
        <dbReference type="ARBA" id="ARBA00022835"/>
    </source>
</evidence>
<dbReference type="Gene3D" id="2.40.50.100">
    <property type="match status" value="1"/>
</dbReference>
<evidence type="ECO:0000256" key="2">
    <source>
        <dbReference type="HAMAP-Rule" id="MF_00975"/>
    </source>
</evidence>
<protein>
    <recommendedName>
        <fullName evidence="2">Exosome complex component Csl4</fullName>
    </recommendedName>
</protein>
<dbReference type="NCBIfam" id="NF034126">
    <property type="entry name" value="PRK09521.1"/>
    <property type="match status" value="1"/>
</dbReference>
<dbReference type="GO" id="GO:0005737">
    <property type="term" value="C:cytoplasm"/>
    <property type="evidence" value="ECO:0007669"/>
    <property type="project" value="UniProtKB-SubCell"/>
</dbReference>
<keyword evidence="2" id="KW-0862">Zinc</keyword>
<dbReference type="InterPro" id="IPR030850">
    <property type="entry name" value="Exosome_Csl4_arc"/>
</dbReference>
<evidence type="ECO:0000313" key="3">
    <source>
        <dbReference type="EMBL" id="AJB42808.1"/>
    </source>
</evidence>